<feature type="domain" description="Knr4/Smi1-like" evidence="1">
    <location>
        <begin position="26"/>
        <end position="162"/>
    </location>
</feature>
<dbReference type="PANTHER" id="PTHR47432">
    <property type="entry name" value="CELL WALL ASSEMBLY REGULATOR SMI1"/>
    <property type="match status" value="1"/>
</dbReference>
<dbReference type="EMBL" id="CP096849">
    <property type="protein sequence ID" value="WMT68157.1"/>
    <property type="molecule type" value="Genomic_DNA"/>
</dbReference>
<dbReference type="SMART" id="SM00860">
    <property type="entry name" value="SMI1_KNR4"/>
    <property type="match status" value="1"/>
</dbReference>
<accession>A0AAJ6MNT4</accession>
<organism evidence="2 3">
    <name type="scientific">Enterobacter kobei</name>
    <dbReference type="NCBI Taxonomy" id="208224"/>
    <lineage>
        <taxon>Bacteria</taxon>
        <taxon>Pseudomonadati</taxon>
        <taxon>Pseudomonadota</taxon>
        <taxon>Gammaproteobacteria</taxon>
        <taxon>Enterobacterales</taxon>
        <taxon>Enterobacteriaceae</taxon>
        <taxon>Enterobacter</taxon>
        <taxon>Enterobacter cloacae complex</taxon>
    </lineage>
</organism>
<dbReference type="Gene3D" id="3.40.1580.10">
    <property type="entry name" value="SMI1/KNR4-like"/>
    <property type="match status" value="1"/>
</dbReference>
<proteinExistence type="predicted"/>
<dbReference type="InterPro" id="IPR037883">
    <property type="entry name" value="Knr4/Smi1-like_sf"/>
</dbReference>
<evidence type="ECO:0000313" key="3">
    <source>
        <dbReference type="Proteomes" id="UP001228563"/>
    </source>
</evidence>
<dbReference type="SUPFAM" id="SSF160631">
    <property type="entry name" value="SMI1/KNR4-like"/>
    <property type="match status" value="1"/>
</dbReference>
<dbReference type="InterPro" id="IPR018958">
    <property type="entry name" value="Knr4/Smi1-like_dom"/>
</dbReference>
<dbReference type="Pfam" id="PF09346">
    <property type="entry name" value="SMI1_KNR4"/>
    <property type="match status" value="1"/>
</dbReference>
<evidence type="ECO:0000259" key="1">
    <source>
        <dbReference type="SMART" id="SM00860"/>
    </source>
</evidence>
<dbReference type="RefSeq" id="WP_032636512.1">
    <property type="nucleotide sequence ID" value="NZ_BRUA01000005.1"/>
</dbReference>
<name>A0AAJ6MNT4_9ENTR</name>
<dbReference type="Proteomes" id="UP001228563">
    <property type="component" value="Chromosome"/>
</dbReference>
<sequence>MKQLWEKLEVILQDRDPEVLIDLAPPATDEEIVALEQALSVILPADFVAFMKIHNGQRGMSHGLFDDCEFLSTSRILQEWRVWKDLLDGGDFDGAESCPQSGIRSEWWNPSWIPFTYNGAGDHLCLDLAPTDAGIRGQIITLWHDDGERRKQADSFSDWLRQYVEQM</sequence>
<reference evidence="2" key="1">
    <citation type="submission" date="2022-04" db="EMBL/GenBank/DDBJ databases">
        <title>Co-occurrence of mcr-9 and blaNDM-1 in multidrug-resistant Enterobacter kobei strain isolated from an infant with urinary infection.</title>
        <authorList>
            <person name="Zeng H."/>
        </authorList>
    </citation>
    <scope>NUCLEOTIDE SEQUENCE</scope>
    <source>
        <strain evidence="2">EC1382</strain>
    </source>
</reference>
<dbReference type="KEGG" id="ekb:BFV64_10755"/>
<protein>
    <submittedName>
        <fullName evidence="2">SMI1/KNR4 family protein</fullName>
    </submittedName>
</protein>
<dbReference type="PANTHER" id="PTHR47432:SF1">
    <property type="entry name" value="CELL WALL ASSEMBLY REGULATOR SMI1"/>
    <property type="match status" value="1"/>
</dbReference>
<evidence type="ECO:0000313" key="2">
    <source>
        <dbReference type="EMBL" id="WMT68157.1"/>
    </source>
</evidence>
<dbReference type="InterPro" id="IPR051873">
    <property type="entry name" value="KNR4/SMI1_regulator"/>
</dbReference>
<gene>
    <name evidence="2" type="ORF">M2B19_11565</name>
</gene>
<dbReference type="AlphaFoldDB" id="A0AAJ6MNT4"/>